<dbReference type="FunFam" id="1.10.10.10:FF:000210">
    <property type="entry name" value="Winged-helix transcriptional response regulator KdpE"/>
    <property type="match status" value="1"/>
</dbReference>
<accession>A0A9X0XCV2</accession>
<dbReference type="GO" id="GO:0000976">
    <property type="term" value="F:transcription cis-regulatory region binding"/>
    <property type="evidence" value="ECO:0007669"/>
    <property type="project" value="TreeGrafter"/>
</dbReference>
<feature type="DNA-binding region" description="OmpR/PhoB-type" evidence="3">
    <location>
        <begin position="139"/>
        <end position="238"/>
    </location>
</feature>
<dbReference type="Pfam" id="PF00486">
    <property type="entry name" value="Trans_reg_C"/>
    <property type="match status" value="1"/>
</dbReference>
<dbReference type="InterPro" id="IPR001867">
    <property type="entry name" value="OmpR/PhoB-type_DNA-bd"/>
</dbReference>
<evidence type="ECO:0000256" key="2">
    <source>
        <dbReference type="PROSITE-ProRule" id="PRU00169"/>
    </source>
</evidence>
<dbReference type="GO" id="GO:0032993">
    <property type="term" value="C:protein-DNA complex"/>
    <property type="evidence" value="ECO:0007669"/>
    <property type="project" value="TreeGrafter"/>
</dbReference>
<gene>
    <name evidence="6" type="ORF">JI742_08315</name>
</gene>
<comment type="caution">
    <text evidence="6">The sequence shown here is derived from an EMBL/GenBank/DDBJ whole genome shotgun (WGS) entry which is preliminary data.</text>
</comment>
<dbReference type="Gene3D" id="1.10.10.10">
    <property type="entry name" value="Winged helix-like DNA-binding domain superfamily/Winged helix DNA-binding domain"/>
    <property type="match status" value="1"/>
</dbReference>
<dbReference type="GO" id="GO:0000156">
    <property type="term" value="F:phosphorelay response regulator activity"/>
    <property type="evidence" value="ECO:0007669"/>
    <property type="project" value="TreeGrafter"/>
</dbReference>
<dbReference type="EMBL" id="JAERRA010000001">
    <property type="protein sequence ID" value="MBL0719892.1"/>
    <property type="molecule type" value="Genomic_DNA"/>
</dbReference>
<reference evidence="6 7" key="1">
    <citation type="submission" date="2021-01" db="EMBL/GenBank/DDBJ databases">
        <title>Piscinibacter sp. Jin2 Genome sequencing and assembly.</title>
        <authorList>
            <person name="Kim I."/>
        </authorList>
    </citation>
    <scope>NUCLEOTIDE SEQUENCE [LARGE SCALE GENOMIC DNA]</scope>
    <source>
        <strain evidence="6 7">Jin2</strain>
    </source>
</reference>
<dbReference type="InterPro" id="IPR011006">
    <property type="entry name" value="CheY-like_superfamily"/>
</dbReference>
<dbReference type="PANTHER" id="PTHR48111:SF50">
    <property type="entry name" value="KDP OPERON TRANSCRIPTIONAL REGULATORY PROTEIN KDPE"/>
    <property type="match status" value="1"/>
</dbReference>
<evidence type="ECO:0000256" key="1">
    <source>
        <dbReference type="ARBA" id="ARBA00023125"/>
    </source>
</evidence>
<dbReference type="SMART" id="SM00448">
    <property type="entry name" value="REC"/>
    <property type="match status" value="1"/>
</dbReference>
<name>A0A9X0XCV2_9BURK</name>
<dbReference type="AlphaFoldDB" id="A0A9X0XCV2"/>
<dbReference type="InterPro" id="IPR039420">
    <property type="entry name" value="WalR-like"/>
</dbReference>
<dbReference type="PROSITE" id="PS50110">
    <property type="entry name" value="RESPONSE_REGULATORY"/>
    <property type="match status" value="1"/>
</dbReference>
<dbReference type="SUPFAM" id="SSF52172">
    <property type="entry name" value="CheY-like"/>
    <property type="match status" value="1"/>
</dbReference>
<feature type="domain" description="Response regulatory" evidence="4">
    <location>
        <begin position="4"/>
        <end position="128"/>
    </location>
</feature>
<feature type="domain" description="OmpR/PhoB-type" evidence="5">
    <location>
        <begin position="139"/>
        <end position="238"/>
    </location>
</feature>
<proteinExistence type="predicted"/>
<keyword evidence="7" id="KW-1185">Reference proteome</keyword>
<evidence type="ECO:0000259" key="5">
    <source>
        <dbReference type="PROSITE" id="PS51755"/>
    </source>
</evidence>
<feature type="modified residue" description="4-aspartylphosphate" evidence="2">
    <location>
        <position position="58"/>
    </location>
</feature>
<evidence type="ECO:0000313" key="6">
    <source>
        <dbReference type="EMBL" id="MBL0719892.1"/>
    </source>
</evidence>
<keyword evidence="2" id="KW-0597">Phosphoprotein</keyword>
<dbReference type="Gene3D" id="3.40.50.2300">
    <property type="match status" value="1"/>
</dbReference>
<evidence type="ECO:0000256" key="3">
    <source>
        <dbReference type="PROSITE-ProRule" id="PRU01091"/>
    </source>
</evidence>
<evidence type="ECO:0000259" key="4">
    <source>
        <dbReference type="PROSITE" id="PS50110"/>
    </source>
</evidence>
<dbReference type="PROSITE" id="PS51755">
    <property type="entry name" value="OMPR_PHOB"/>
    <property type="match status" value="1"/>
</dbReference>
<dbReference type="CDD" id="cd00383">
    <property type="entry name" value="trans_reg_C"/>
    <property type="match status" value="1"/>
</dbReference>
<protein>
    <submittedName>
        <fullName evidence="6">Winged helix-turn-helix domain-containing protein</fullName>
    </submittedName>
</protein>
<dbReference type="GO" id="GO:0006355">
    <property type="term" value="P:regulation of DNA-templated transcription"/>
    <property type="evidence" value="ECO:0007669"/>
    <property type="project" value="InterPro"/>
</dbReference>
<keyword evidence="1 3" id="KW-0238">DNA-binding</keyword>
<sequence>MSLRVLLIEDDPVLRATLRAGLEAEGHAVAGAASRADAEAQLAEALRRREPPELLLLDLGLPDGEGEALLARLRAPDSPMRLPGVPVLVISAREDEAGKVRLLDAGADDYLVKPFGLPELLARMRVAWRHRGRAPEPARRHYARDGLAVDLAAHHVSLHGAEVHLTPTEFRLLACLVRSAGRVLTHRHLLAEVWGPECVAHTHYLRLYMAQLRAKLEAEPADPRRLLTEPGVGYRLVEPESAPDEAA</sequence>
<dbReference type="InterPro" id="IPR001789">
    <property type="entry name" value="Sig_transdc_resp-reg_receiver"/>
</dbReference>
<evidence type="ECO:0000313" key="7">
    <source>
        <dbReference type="Proteomes" id="UP000643207"/>
    </source>
</evidence>
<dbReference type="InterPro" id="IPR036388">
    <property type="entry name" value="WH-like_DNA-bd_sf"/>
</dbReference>
<dbReference type="PANTHER" id="PTHR48111">
    <property type="entry name" value="REGULATOR OF RPOS"/>
    <property type="match status" value="1"/>
</dbReference>
<dbReference type="SMART" id="SM00862">
    <property type="entry name" value="Trans_reg_C"/>
    <property type="match status" value="1"/>
</dbReference>
<dbReference type="Pfam" id="PF00072">
    <property type="entry name" value="Response_reg"/>
    <property type="match status" value="1"/>
</dbReference>
<dbReference type="Proteomes" id="UP000643207">
    <property type="component" value="Unassembled WGS sequence"/>
</dbReference>
<dbReference type="GO" id="GO:0005829">
    <property type="term" value="C:cytosol"/>
    <property type="evidence" value="ECO:0007669"/>
    <property type="project" value="TreeGrafter"/>
</dbReference>
<dbReference type="RefSeq" id="WP_201825488.1">
    <property type="nucleotide sequence ID" value="NZ_JAERRA010000001.1"/>
</dbReference>
<organism evidence="6 7">
    <name type="scientific">Aquariibacter lacus</name>
    <dbReference type="NCBI Taxonomy" id="2801332"/>
    <lineage>
        <taxon>Bacteria</taxon>
        <taxon>Pseudomonadati</taxon>
        <taxon>Pseudomonadota</taxon>
        <taxon>Betaproteobacteria</taxon>
        <taxon>Burkholderiales</taxon>
        <taxon>Sphaerotilaceae</taxon>
        <taxon>Aquariibacter</taxon>
    </lineage>
</organism>